<keyword evidence="5" id="KW-0804">Transcription</keyword>
<dbReference type="InterPro" id="IPR039420">
    <property type="entry name" value="WalR-like"/>
</dbReference>
<dbReference type="Gene3D" id="3.40.50.2300">
    <property type="match status" value="1"/>
</dbReference>
<protein>
    <recommendedName>
        <fullName evidence="7">Response regulatory domain-containing protein</fullName>
    </recommendedName>
</protein>
<evidence type="ECO:0000256" key="5">
    <source>
        <dbReference type="ARBA" id="ARBA00023163"/>
    </source>
</evidence>
<dbReference type="PANTHER" id="PTHR48111:SF1">
    <property type="entry name" value="TWO-COMPONENT RESPONSE REGULATOR ORR33"/>
    <property type="match status" value="1"/>
</dbReference>
<keyword evidence="4" id="KW-0238">DNA-binding</keyword>
<dbReference type="EMBL" id="LAZL01000006">
    <property type="protein sequence ID" value="KMT66164.1"/>
    <property type="molecule type" value="Genomic_DNA"/>
</dbReference>
<dbReference type="AlphaFoldDB" id="A0A0J8GY54"/>
<dbReference type="GO" id="GO:0005829">
    <property type="term" value="C:cytosol"/>
    <property type="evidence" value="ECO:0007669"/>
    <property type="project" value="TreeGrafter"/>
</dbReference>
<dbReference type="STRING" id="1513271.XM47_05180"/>
<dbReference type="Proteomes" id="UP000037600">
    <property type="component" value="Unassembled WGS sequence"/>
</dbReference>
<evidence type="ECO:0000256" key="4">
    <source>
        <dbReference type="ARBA" id="ARBA00023125"/>
    </source>
</evidence>
<dbReference type="SUPFAM" id="SSF52172">
    <property type="entry name" value="CheY-like"/>
    <property type="match status" value="1"/>
</dbReference>
<keyword evidence="1 6" id="KW-0597">Phosphoprotein</keyword>
<dbReference type="GO" id="GO:0000976">
    <property type="term" value="F:transcription cis-regulatory region binding"/>
    <property type="evidence" value="ECO:0007669"/>
    <property type="project" value="TreeGrafter"/>
</dbReference>
<evidence type="ECO:0000313" key="8">
    <source>
        <dbReference type="EMBL" id="KMT66164.1"/>
    </source>
</evidence>
<feature type="domain" description="Response regulatory" evidence="7">
    <location>
        <begin position="5"/>
        <end position="120"/>
    </location>
</feature>
<comment type="caution">
    <text evidence="8">The sequence shown here is derived from an EMBL/GenBank/DDBJ whole genome shotgun (WGS) entry which is preliminary data.</text>
</comment>
<dbReference type="PROSITE" id="PS50110">
    <property type="entry name" value="RESPONSE_REGULATORY"/>
    <property type="match status" value="1"/>
</dbReference>
<dbReference type="PANTHER" id="PTHR48111">
    <property type="entry name" value="REGULATOR OF RPOS"/>
    <property type="match status" value="1"/>
</dbReference>
<evidence type="ECO:0000256" key="3">
    <source>
        <dbReference type="ARBA" id="ARBA00023015"/>
    </source>
</evidence>
<sequence>MDDLKILILDSDTSYRNNLKSVLDDEFNVETSGCSESAINLVSATSYHIILLDISLANKSDFKLVSQLKLQSQDLLPILFMTSTEYDAESVISCFEAGASSYIKKTCDTTELKYKLRSIKSYITEINATKAQSDELESIVSITMHQANSYGWALDLITSVIQCRDFETLAKKIAASFQSIGIQTCIEISTPNDSLFYDSSTKIASPIIIEMFELLRNKGRIYSFNQRTIFNDKYISILVKNMPNDETLSSIYIDSFAKLIPALTSRIQNMLDKHKIVETRTQLVDILTQLEPAIIQVQQEKQQLLDKMIAEVGVSFHTLDFNDAQEAFIAHILQEQLLKQGQIDMTIHSIISKIEKVMNGLPNISIENEETAQTVEVDNSVELF</sequence>
<dbReference type="CDD" id="cd00156">
    <property type="entry name" value="REC"/>
    <property type="match status" value="1"/>
</dbReference>
<dbReference type="GO" id="GO:0000156">
    <property type="term" value="F:phosphorelay response regulator activity"/>
    <property type="evidence" value="ECO:0007669"/>
    <property type="project" value="TreeGrafter"/>
</dbReference>
<evidence type="ECO:0000256" key="2">
    <source>
        <dbReference type="ARBA" id="ARBA00023012"/>
    </source>
</evidence>
<dbReference type="GO" id="GO:0006355">
    <property type="term" value="P:regulation of DNA-templated transcription"/>
    <property type="evidence" value="ECO:0007669"/>
    <property type="project" value="TreeGrafter"/>
</dbReference>
<feature type="modified residue" description="4-aspartylphosphate" evidence="6">
    <location>
        <position position="53"/>
    </location>
</feature>
<gene>
    <name evidence="8" type="ORF">XM47_05180</name>
</gene>
<dbReference type="SMART" id="SM00448">
    <property type="entry name" value="REC"/>
    <property type="match status" value="1"/>
</dbReference>
<evidence type="ECO:0000313" key="9">
    <source>
        <dbReference type="Proteomes" id="UP000037600"/>
    </source>
</evidence>
<keyword evidence="3" id="KW-0805">Transcription regulation</keyword>
<dbReference type="Pfam" id="PF00072">
    <property type="entry name" value="Response_reg"/>
    <property type="match status" value="1"/>
</dbReference>
<keyword evidence="9" id="KW-1185">Reference proteome</keyword>
<name>A0A0J8GY54_9ALTE</name>
<dbReference type="InterPro" id="IPR001789">
    <property type="entry name" value="Sig_transdc_resp-reg_receiver"/>
</dbReference>
<organism evidence="8 9">
    <name type="scientific">Catenovulum maritimum</name>
    <dbReference type="NCBI Taxonomy" id="1513271"/>
    <lineage>
        <taxon>Bacteria</taxon>
        <taxon>Pseudomonadati</taxon>
        <taxon>Pseudomonadota</taxon>
        <taxon>Gammaproteobacteria</taxon>
        <taxon>Alteromonadales</taxon>
        <taxon>Alteromonadaceae</taxon>
        <taxon>Catenovulum</taxon>
    </lineage>
</organism>
<evidence type="ECO:0000259" key="7">
    <source>
        <dbReference type="PROSITE" id="PS50110"/>
    </source>
</evidence>
<evidence type="ECO:0000256" key="1">
    <source>
        <dbReference type="ARBA" id="ARBA00022553"/>
    </source>
</evidence>
<reference evidence="8 9" key="1">
    <citation type="submission" date="2015-04" db="EMBL/GenBank/DDBJ databases">
        <title>Draft Genome Sequence of the Novel Agar-Digesting Marine Bacterium Q1.</title>
        <authorList>
            <person name="Li Y."/>
            <person name="Li D."/>
            <person name="Chen G."/>
            <person name="Du Z."/>
        </authorList>
    </citation>
    <scope>NUCLEOTIDE SEQUENCE [LARGE SCALE GENOMIC DNA]</scope>
    <source>
        <strain evidence="8 9">Q1</strain>
    </source>
</reference>
<dbReference type="OrthoDB" id="5696993at2"/>
<evidence type="ECO:0000256" key="6">
    <source>
        <dbReference type="PROSITE-ProRule" id="PRU00169"/>
    </source>
</evidence>
<dbReference type="RefSeq" id="WP_048690447.1">
    <property type="nucleotide sequence ID" value="NZ_KQ130484.1"/>
</dbReference>
<proteinExistence type="predicted"/>
<dbReference type="GO" id="GO:0032993">
    <property type="term" value="C:protein-DNA complex"/>
    <property type="evidence" value="ECO:0007669"/>
    <property type="project" value="TreeGrafter"/>
</dbReference>
<dbReference type="InterPro" id="IPR011006">
    <property type="entry name" value="CheY-like_superfamily"/>
</dbReference>
<accession>A0A0J8GY54</accession>
<keyword evidence="2" id="KW-0902">Two-component regulatory system</keyword>